<gene>
    <name evidence="2" type="ORF">K8U61_16620</name>
</gene>
<proteinExistence type="inferred from homology"/>
<evidence type="ECO:0000256" key="1">
    <source>
        <dbReference type="RuleBase" id="RU362001"/>
    </source>
</evidence>
<evidence type="ECO:0000313" key="3">
    <source>
        <dbReference type="Proteomes" id="UP000780875"/>
    </source>
</evidence>
<sequence length="97" mass="10550">MSFQVDLDELRTTITTLQDLEMTVESRLAELADVISGLQDTWSGEAAAAQRSAHARWVSGAHEMHVALGRLRVAADHAHQGYSAAADANASMWSQTR</sequence>
<evidence type="ECO:0000313" key="2">
    <source>
        <dbReference type="EMBL" id="MBZ5739801.1"/>
    </source>
</evidence>
<organism evidence="2 3">
    <name type="scientific">Nocardioides mangrovi</name>
    <dbReference type="NCBI Taxonomy" id="2874580"/>
    <lineage>
        <taxon>Bacteria</taxon>
        <taxon>Bacillati</taxon>
        <taxon>Actinomycetota</taxon>
        <taxon>Actinomycetes</taxon>
        <taxon>Propionibacteriales</taxon>
        <taxon>Nocardioidaceae</taxon>
        <taxon>Nocardioides</taxon>
    </lineage>
</organism>
<dbReference type="SUPFAM" id="SSF140453">
    <property type="entry name" value="EsxAB dimer-like"/>
    <property type="match status" value="1"/>
</dbReference>
<dbReference type="InterPro" id="IPR010310">
    <property type="entry name" value="T7SS_ESAT-6-like"/>
</dbReference>
<protein>
    <recommendedName>
        <fullName evidence="1">ESAT-6-like protein</fullName>
    </recommendedName>
</protein>
<reference evidence="2 3" key="1">
    <citation type="submission" date="2021-09" db="EMBL/GenBank/DDBJ databases">
        <title>Whole genome sequence of Nocardioides sp. GBK3QG-3.</title>
        <authorList>
            <person name="Tuo L."/>
        </authorList>
    </citation>
    <scope>NUCLEOTIDE SEQUENCE [LARGE SCALE GENOMIC DNA]</scope>
    <source>
        <strain evidence="2 3">GBK3QG-3</strain>
    </source>
</reference>
<dbReference type="NCBIfam" id="TIGR03930">
    <property type="entry name" value="WXG100_ESAT6"/>
    <property type="match status" value="1"/>
</dbReference>
<dbReference type="Proteomes" id="UP000780875">
    <property type="component" value="Unassembled WGS sequence"/>
</dbReference>
<comment type="similarity">
    <text evidence="1">Belongs to the WXG100 family.</text>
</comment>
<dbReference type="RefSeq" id="WP_224124165.1">
    <property type="nucleotide sequence ID" value="NZ_JAIQZJ010000010.1"/>
</dbReference>
<dbReference type="InterPro" id="IPR036689">
    <property type="entry name" value="ESAT-6-like_sf"/>
</dbReference>
<accession>A0ABS7UFM6</accession>
<name>A0ABS7UFM6_9ACTN</name>
<dbReference type="Gene3D" id="1.10.287.1060">
    <property type="entry name" value="ESAT-6-like"/>
    <property type="match status" value="1"/>
</dbReference>
<comment type="caution">
    <text evidence="2">The sequence shown here is derived from an EMBL/GenBank/DDBJ whole genome shotgun (WGS) entry which is preliminary data.</text>
</comment>
<keyword evidence="3" id="KW-1185">Reference proteome</keyword>
<dbReference type="Pfam" id="PF06013">
    <property type="entry name" value="WXG100"/>
    <property type="match status" value="1"/>
</dbReference>
<dbReference type="EMBL" id="JAIQZJ010000010">
    <property type="protein sequence ID" value="MBZ5739801.1"/>
    <property type="molecule type" value="Genomic_DNA"/>
</dbReference>